<gene>
    <name evidence="8" type="primary">xdhA</name>
    <name evidence="8" type="ORF">NOI20_12225</name>
</gene>
<evidence type="ECO:0000256" key="5">
    <source>
        <dbReference type="ARBA" id="ARBA00023004"/>
    </source>
</evidence>
<dbReference type="InterPro" id="IPR016166">
    <property type="entry name" value="FAD-bd_PCMH"/>
</dbReference>
<dbReference type="InterPro" id="IPR012675">
    <property type="entry name" value="Beta-grasp_dom_sf"/>
</dbReference>
<dbReference type="InterPro" id="IPR036010">
    <property type="entry name" value="2Fe-2S_ferredoxin-like_sf"/>
</dbReference>
<dbReference type="Pfam" id="PF00941">
    <property type="entry name" value="FAD_binding_5"/>
    <property type="match status" value="1"/>
</dbReference>
<dbReference type="SUPFAM" id="SSF47741">
    <property type="entry name" value="CO dehydrogenase ISP C-domain like"/>
    <property type="match status" value="1"/>
</dbReference>
<name>A0AAJ1U8S7_9RHOB</name>
<dbReference type="InterPro" id="IPR036884">
    <property type="entry name" value="2Fe-2S-bd_dom_sf"/>
</dbReference>
<dbReference type="GO" id="GO:0071949">
    <property type="term" value="F:FAD binding"/>
    <property type="evidence" value="ECO:0007669"/>
    <property type="project" value="InterPro"/>
</dbReference>
<dbReference type="InterPro" id="IPR002888">
    <property type="entry name" value="2Fe-2S-bd"/>
</dbReference>
<dbReference type="Gene3D" id="3.10.20.30">
    <property type="match status" value="1"/>
</dbReference>
<dbReference type="InterPro" id="IPR016167">
    <property type="entry name" value="FAD-bd_PCMH_sub1"/>
</dbReference>
<dbReference type="PIRSF" id="PIRSF036557">
    <property type="entry name" value="XdhA_RC"/>
    <property type="match status" value="1"/>
</dbReference>
<evidence type="ECO:0000256" key="2">
    <source>
        <dbReference type="ARBA" id="ARBA00022723"/>
    </source>
</evidence>
<dbReference type="Proteomes" id="UP001227162">
    <property type="component" value="Unassembled WGS sequence"/>
</dbReference>
<evidence type="ECO:0000313" key="8">
    <source>
        <dbReference type="EMBL" id="MDQ2094880.1"/>
    </source>
</evidence>
<dbReference type="SUPFAM" id="SSF55447">
    <property type="entry name" value="CO dehydrogenase flavoprotein C-terminal domain-like"/>
    <property type="match status" value="1"/>
</dbReference>
<dbReference type="PROSITE" id="PS00197">
    <property type="entry name" value="2FE2S_FER_1"/>
    <property type="match status" value="1"/>
</dbReference>
<dbReference type="InterPro" id="IPR016208">
    <property type="entry name" value="Ald_Oxase/xanthine_DH-like"/>
</dbReference>
<dbReference type="InterPro" id="IPR012175">
    <property type="entry name" value="Xanth_DH_ssu_bac"/>
</dbReference>
<dbReference type="GO" id="GO:0051537">
    <property type="term" value="F:2 iron, 2 sulfur cluster binding"/>
    <property type="evidence" value="ECO:0007669"/>
    <property type="project" value="InterPro"/>
</dbReference>
<dbReference type="GO" id="GO:0005506">
    <property type="term" value="F:iron ion binding"/>
    <property type="evidence" value="ECO:0007669"/>
    <property type="project" value="InterPro"/>
</dbReference>
<keyword evidence="4 8" id="KW-0560">Oxidoreductase</keyword>
<sequence>METRNEIRFILNGQEVRRKGVRAAETLLDFLRLEQRMTGTKEGCAEGDCGACTVLVGRLSEGALVYEPVNACIRFLATVDGCHVVTVEHLRGADGSLHPVQRAMVEHHGSQCGFCTPGIVMALYALWMRVPEPSVTQIETALQGNLCRCTGYAPIIRAAQAVGAVGDPLEAERAAVKTRLEQLKDGARVAIEDGFLPGDLDDFAAVYADFPEATIVAGATDVGLWVTKFLRDIGPAIFIGHLDELRRIGKGAAGLLIGAGVSYEEALEEVSGAYPHLGPYLSRIAGWQVRGMGTIGGNIANGSPIGDMPPALIALGAQLVLRRGKTRREMPLEDYFIEYGEQDRHEGEFVEAVMLPVRAGEWIDAAYKVSKRRDEDISAVACGISIRLEGEVIAEARIAFGGMAGTPKRAEAAEAALVGEAFGEEAFDAAVEALALDFSPLTDWRASAEYRMTVARNLLRRFWAEEGAGEVAQLVREGQL</sequence>
<keyword evidence="9" id="KW-1185">Reference proteome</keyword>
<dbReference type="AlphaFoldDB" id="A0AAJ1U8S7"/>
<dbReference type="PANTHER" id="PTHR45444">
    <property type="entry name" value="XANTHINE DEHYDROGENASE"/>
    <property type="match status" value="1"/>
</dbReference>
<feature type="domain" description="FAD-binding PCMH-type" evidence="7">
    <location>
        <begin position="184"/>
        <end position="360"/>
    </location>
</feature>
<dbReference type="InterPro" id="IPR036683">
    <property type="entry name" value="CO_DH_flav_C_dom_sf"/>
</dbReference>
<dbReference type="SMART" id="SM01092">
    <property type="entry name" value="CO_deh_flav_C"/>
    <property type="match status" value="1"/>
</dbReference>
<dbReference type="NCBIfam" id="TIGR02963">
    <property type="entry name" value="xanthine_xdhA"/>
    <property type="match status" value="1"/>
</dbReference>
<dbReference type="EC" id="1.17.1.4" evidence="8"/>
<dbReference type="InterPro" id="IPR036318">
    <property type="entry name" value="FAD-bd_PCMH-like_sf"/>
</dbReference>
<dbReference type="GO" id="GO:0004854">
    <property type="term" value="F:xanthine dehydrogenase activity"/>
    <property type="evidence" value="ECO:0007669"/>
    <property type="project" value="UniProtKB-EC"/>
</dbReference>
<dbReference type="InterPro" id="IPR001041">
    <property type="entry name" value="2Fe-2S_ferredoxin-type"/>
</dbReference>
<evidence type="ECO:0000256" key="3">
    <source>
        <dbReference type="ARBA" id="ARBA00022827"/>
    </source>
</evidence>
<dbReference type="SUPFAM" id="SSF56176">
    <property type="entry name" value="FAD-binding/transporter-associated domain-like"/>
    <property type="match status" value="1"/>
</dbReference>
<proteinExistence type="predicted"/>
<dbReference type="InterPro" id="IPR002346">
    <property type="entry name" value="Mopterin_DH_FAD-bd"/>
</dbReference>
<dbReference type="Pfam" id="PF01799">
    <property type="entry name" value="Fer2_2"/>
    <property type="match status" value="1"/>
</dbReference>
<dbReference type="EMBL" id="JANFFA010000003">
    <property type="protein sequence ID" value="MDQ2094880.1"/>
    <property type="molecule type" value="Genomic_DNA"/>
</dbReference>
<evidence type="ECO:0000256" key="1">
    <source>
        <dbReference type="ARBA" id="ARBA00022630"/>
    </source>
</evidence>
<dbReference type="Gene3D" id="3.30.390.50">
    <property type="entry name" value="CO dehydrogenase flavoprotein, C-terminal domain"/>
    <property type="match status" value="1"/>
</dbReference>
<dbReference type="RefSeq" id="WP_317626488.1">
    <property type="nucleotide sequence ID" value="NZ_JANFFA010000003.1"/>
</dbReference>
<dbReference type="Gene3D" id="3.30.43.10">
    <property type="entry name" value="Uridine Diphospho-n-acetylenolpyruvylglucosamine Reductase, domain 2"/>
    <property type="match status" value="1"/>
</dbReference>
<dbReference type="Gene3D" id="3.30.465.10">
    <property type="match status" value="1"/>
</dbReference>
<keyword evidence="3" id="KW-0274">FAD</keyword>
<organism evidence="8 9">
    <name type="scientific">Rhodalgimonas zhirmunskyi</name>
    <dbReference type="NCBI Taxonomy" id="2964767"/>
    <lineage>
        <taxon>Bacteria</taxon>
        <taxon>Pseudomonadati</taxon>
        <taxon>Pseudomonadota</taxon>
        <taxon>Alphaproteobacteria</taxon>
        <taxon>Rhodobacterales</taxon>
        <taxon>Roseobacteraceae</taxon>
        <taxon>Rhodalgimonas</taxon>
    </lineage>
</organism>
<evidence type="ECO:0000256" key="4">
    <source>
        <dbReference type="ARBA" id="ARBA00023002"/>
    </source>
</evidence>
<dbReference type="CDD" id="cd00207">
    <property type="entry name" value="fer2"/>
    <property type="match status" value="1"/>
</dbReference>
<dbReference type="InterPro" id="IPR006058">
    <property type="entry name" value="2Fe2S_fd_BS"/>
</dbReference>
<keyword evidence="2" id="KW-0479">Metal-binding</keyword>
<dbReference type="InterPro" id="IPR005107">
    <property type="entry name" value="CO_DH_flav_C"/>
</dbReference>
<reference evidence="8" key="1">
    <citation type="submission" date="2022-07" db="EMBL/GenBank/DDBJ databases">
        <authorList>
            <person name="Otstavnykh N."/>
            <person name="Isaeva M."/>
            <person name="Bystritskaya E."/>
        </authorList>
    </citation>
    <scope>NUCLEOTIDE SEQUENCE</scope>
    <source>
        <strain evidence="8">10Alg 79</strain>
    </source>
</reference>
<feature type="domain" description="2Fe-2S ferredoxin-type" evidence="6">
    <location>
        <begin position="5"/>
        <end position="90"/>
    </location>
</feature>
<comment type="caution">
    <text evidence="8">The sequence shown here is derived from an EMBL/GenBank/DDBJ whole genome shotgun (WGS) entry which is preliminary data.</text>
</comment>
<protein>
    <submittedName>
        <fullName evidence="8">Xanthine dehydrogenase small subunit</fullName>
        <ecNumber evidence="8">1.17.1.4</ecNumber>
    </submittedName>
</protein>
<accession>A0AAJ1U8S7</accession>
<dbReference type="InterPro" id="IPR016169">
    <property type="entry name" value="FAD-bd_PCMH_sub2"/>
</dbReference>
<dbReference type="Pfam" id="PF00111">
    <property type="entry name" value="Fer2"/>
    <property type="match status" value="1"/>
</dbReference>
<evidence type="ECO:0000313" key="9">
    <source>
        <dbReference type="Proteomes" id="UP001227162"/>
    </source>
</evidence>
<dbReference type="Gene3D" id="1.10.150.120">
    <property type="entry name" value="[2Fe-2S]-binding domain"/>
    <property type="match status" value="1"/>
</dbReference>
<dbReference type="SUPFAM" id="SSF54292">
    <property type="entry name" value="2Fe-2S ferredoxin-like"/>
    <property type="match status" value="1"/>
</dbReference>
<evidence type="ECO:0000259" key="7">
    <source>
        <dbReference type="PROSITE" id="PS51387"/>
    </source>
</evidence>
<dbReference type="Pfam" id="PF03450">
    <property type="entry name" value="CO_deh_flav_C"/>
    <property type="match status" value="1"/>
</dbReference>
<keyword evidence="1" id="KW-0285">Flavoprotein</keyword>
<dbReference type="PANTHER" id="PTHR45444:SF3">
    <property type="entry name" value="XANTHINE DEHYDROGENASE"/>
    <property type="match status" value="1"/>
</dbReference>
<evidence type="ECO:0000259" key="6">
    <source>
        <dbReference type="PROSITE" id="PS51085"/>
    </source>
</evidence>
<dbReference type="PROSITE" id="PS51085">
    <property type="entry name" value="2FE2S_FER_2"/>
    <property type="match status" value="1"/>
</dbReference>
<keyword evidence="5" id="KW-0408">Iron</keyword>
<dbReference type="PROSITE" id="PS51387">
    <property type="entry name" value="FAD_PCMH"/>
    <property type="match status" value="1"/>
</dbReference>
<dbReference type="InterPro" id="IPR014307">
    <property type="entry name" value="Xanthine_DH_ssu"/>
</dbReference>
<reference evidence="8" key="2">
    <citation type="submission" date="2023-04" db="EMBL/GenBank/DDBJ databases">
        <title>'Rhodoalgimonas zhirmunskyi' gen. nov., isolated from a red alga.</title>
        <authorList>
            <person name="Nedashkovskaya O.I."/>
            <person name="Otstavnykh N.Y."/>
            <person name="Bystritskaya E.P."/>
            <person name="Balabanova L.A."/>
            <person name="Isaeva M.P."/>
        </authorList>
    </citation>
    <scope>NUCLEOTIDE SEQUENCE</scope>
    <source>
        <strain evidence="8">10Alg 79</strain>
    </source>
</reference>